<evidence type="ECO:0000313" key="2">
    <source>
        <dbReference type="EMBL" id="MDB9539311.1"/>
    </source>
</evidence>
<dbReference type="Proteomes" id="UP001212499">
    <property type="component" value="Unassembled WGS sequence"/>
</dbReference>
<keyword evidence="3" id="KW-1185">Reference proteome</keyword>
<feature type="domain" description="Restriction endonuclease type I HsdR N-terminal" evidence="1">
    <location>
        <begin position="3"/>
        <end position="114"/>
    </location>
</feature>
<organism evidence="2 3">
    <name type="scientific">Anabaenopsis arnoldii</name>
    <dbReference type="NCBI Taxonomy" id="2152938"/>
    <lineage>
        <taxon>Bacteria</taxon>
        <taxon>Bacillati</taxon>
        <taxon>Cyanobacteriota</taxon>
        <taxon>Cyanophyceae</taxon>
        <taxon>Nostocales</taxon>
        <taxon>Nodulariaceae</taxon>
        <taxon>Anabaenopsis</taxon>
    </lineage>
</organism>
<evidence type="ECO:0000259" key="1">
    <source>
        <dbReference type="Pfam" id="PF04313"/>
    </source>
</evidence>
<dbReference type="Pfam" id="PF04313">
    <property type="entry name" value="HSDR_N"/>
    <property type="match status" value="1"/>
</dbReference>
<comment type="caution">
    <text evidence="2">The sequence shown here is derived from an EMBL/GenBank/DDBJ whole genome shotgun (WGS) entry which is preliminary data.</text>
</comment>
<dbReference type="GO" id="GO:0004519">
    <property type="term" value="F:endonuclease activity"/>
    <property type="evidence" value="ECO:0007669"/>
    <property type="project" value="UniProtKB-KW"/>
</dbReference>
<accession>A0ABT5APR3</accession>
<sequence>MTQSEAELEQQLIERLTTLGYEPVTIGNAEDLKANLKTQLEKYNGIQLSDTEFKTILNHLDKGNVFDRAKRLRDKMELNRDDGTTFYLEFINTEHWCQNQCQVTNQTDTSNRSHSCNKLNEFIADYNQMYKTQHSARDSQAFYAYYKDISKRNYWKLSTSLMTLLVRLMRKSKTVLKTGDRPWEIPVITRYC</sequence>
<proteinExistence type="predicted"/>
<dbReference type="EMBL" id="JAQMUH010000082">
    <property type="protein sequence ID" value="MDB9539311.1"/>
    <property type="molecule type" value="Genomic_DNA"/>
</dbReference>
<keyword evidence="2" id="KW-0378">Hydrolase</keyword>
<reference evidence="2 3" key="1">
    <citation type="submission" date="2023-01" db="EMBL/GenBank/DDBJ databases">
        <title>Genomes from the Australian National Cyanobacteria Reference Collection.</title>
        <authorList>
            <person name="Willis A."/>
            <person name="Lee E.M.F."/>
        </authorList>
    </citation>
    <scope>NUCLEOTIDE SEQUENCE [LARGE SCALE GENOMIC DNA]</scope>
    <source>
        <strain evidence="2 3">CS-1033</strain>
    </source>
</reference>
<gene>
    <name evidence="2" type="ORF">PN457_06490</name>
</gene>
<dbReference type="RefSeq" id="WP_271732138.1">
    <property type="nucleotide sequence ID" value="NZ_JANQDP010000083.1"/>
</dbReference>
<keyword evidence="2" id="KW-0255">Endonuclease</keyword>
<dbReference type="Gene3D" id="3.40.50.300">
    <property type="entry name" value="P-loop containing nucleotide triphosphate hydrolases"/>
    <property type="match status" value="1"/>
</dbReference>
<protein>
    <submittedName>
        <fullName evidence="2">Type I restriction endonuclease</fullName>
    </submittedName>
</protein>
<keyword evidence="2" id="KW-0540">Nuclease</keyword>
<dbReference type="InterPro" id="IPR007409">
    <property type="entry name" value="Restrct_endonuc_type1_HsdR_N"/>
</dbReference>
<dbReference type="InterPro" id="IPR027417">
    <property type="entry name" value="P-loop_NTPase"/>
</dbReference>
<evidence type="ECO:0000313" key="3">
    <source>
        <dbReference type="Proteomes" id="UP001212499"/>
    </source>
</evidence>
<name>A0ABT5APR3_9CYAN</name>